<evidence type="ECO:0000259" key="1">
    <source>
        <dbReference type="PROSITE" id="PS50076"/>
    </source>
</evidence>
<dbReference type="PROSITE" id="PS50076">
    <property type="entry name" value="DNAJ_2"/>
    <property type="match status" value="1"/>
</dbReference>
<protein>
    <recommendedName>
        <fullName evidence="1">J domain-containing protein</fullName>
    </recommendedName>
</protein>
<dbReference type="InterPro" id="IPR036869">
    <property type="entry name" value="J_dom_sf"/>
</dbReference>
<reference evidence="2" key="1">
    <citation type="journal article" date="2020" name="Nature">
        <title>Giant virus diversity and host interactions through global metagenomics.</title>
        <authorList>
            <person name="Schulz F."/>
            <person name="Roux S."/>
            <person name="Paez-Espino D."/>
            <person name="Jungbluth S."/>
            <person name="Walsh D.A."/>
            <person name="Denef V.J."/>
            <person name="McMahon K.D."/>
            <person name="Konstantinidis K.T."/>
            <person name="Eloe-Fadrosh E.A."/>
            <person name="Kyrpides N.C."/>
            <person name="Woyke T."/>
        </authorList>
    </citation>
    <scope>NUCLEOTIDE SEQUENCE</scope>
    <source>
        <strain evidence="2">GVMAG-S-3300013286-35</strain>
    </source>
</reference>
<dbReference type="EMBL" id="MN741001">
    <property type="protein sequence ID" value="QHU22210.1"/>
    <property type="molecule type" value="Genomic_DNA"/>
</dbReference>
<dbReference type="AlphaFoldDB" id="A0A6C0KZX2"/>
<name>A0A6C0KZX2_9ZZZZ</name>
<dbReference type="InterPro" id="IPR001623">
    <property type="entry name" value="DnaJ_domain"/>
</dbReference>
<sequence length="435" mass="48141">MTILMGNVPSHHQRIWNELSAIESDTTRLKMVETLLLAPEYIQSLKRIGLYGDIIAWVSAIKRDQWAGWPNYLPPAAAPQRPKVAPSSRETVSNAITKMAPGRKAMDFLHEAYDRLGLSDDEPLTLEGLKAAYKRRAIAVHPDKPGGNAEDFDALTKSYLYLQEVYNKLIPKAARSDTAVPVTMAQAKKYRNDPSIPVYDDGSAGISLVVRDPDTPVSRGPAPAPAPTTAPVMLNPKKLDMNVFNQLFEQNRLPDPERDDGYGDWLQSQEEAIKSKGAQGALRGKFNLDVFNKAFESDAAEVRPKTGLVKYNSPDALILSPTAVVLGGDKPSEYTSPAGAGLQYTDLKAAYSSRTTFSQDVADVRVANKSIAQAKAEREKDPGPASADEQRHLEELRIRTEQIERARVMRLAARDTDGALYEERMRQRLLITEKK</sequence>
<accession>A0A6C0KZX2</accession>
<evidence type="ECO:0000313" key="2">
    <source>
        <dbReference type="EMBL" id="QHU22210.1"/>
    </source>
</evidence>
<feature type="domain" description="J" evidence="1">
    <location>
        <begin position="111"/>
        <end position="179"/>
    </location>
</feature>
<dbReference type="SMART" id="SM00271">
    <property type="entry name" value="DnaJ"/>
    <property type="match status" value="1"/>
</dbReference>
<proteinExistence type="predicted"/>
<dbReference type="CDD" id="cd06257">
    <property type="entry name" value="DnaJ"/>
    <property type="match status" value="1"/>
</dbReference>
<dbReference type="SUPFAM" id="SSF46565">
    <property type="entry name" value="Chaperone J-domain"/>
    <property type="match status" value="1"/>
</dbReference>
<dbReference type="Gene3D" id="1.10.287.110">
    <property type="entry name" value="DnaJ domain"/>
    <property type="match status" value="1"/>
</dbReference>
<organism evidence="2">
    <name type="scientific">viral metagenome</name>
    <dbReference type="NCBI Taxonomy" id="1070528"/>
    <lineage>
        <taxon>unclassified sequences</taxon>
        <taxon>metagenomes</taxon>
        <taxon>organismal metagenomes</taxon>
    </lineage>
</organism>